<dbReference type="InterPro" id="IPR023299">
    <property type="entry name" value="ATPase_P-typ_cyto_dom_N"/>
</dbReference>
<feature type="transmembrane region" description="Helical" evidence="8">
    <location>
        <begin position="60"/>
        <end position="76"/>
    </location>
</feature>
<dbReference type="SMART" id="SM00831">
    <property type="entry name" value="Cation_ATPase_N"/>
    <property type="match status" value="1"/>
</dbReference>
<accession>A0A2M6Z291</accession>
<dbReference type="Pfam" id="PF00690">
    <property type="entry name" value="Cation_ATPase_N"/>
    <property type="match status" value="1"/>
</dbReference>
<dbReference type="SFLD" id="SFLDG00002">
    <property type="entry name" value="C1.7:_P-type_atpase_like"/>
    <property type="match status" value="1"/>
</dbReference>
<dbReference type="SUPFAM" id="SSF81665">
    <property type="entry name" value="Calcium ATPase, transmembrane domain M"/>
    <property type="match status" value="1"/>
</dbReference>
<name>A0A2M6Z291_9BACT</name>
<dbReference type="SFLD" id="SFLDF00027">
    <property type="entry name" value="p-type_atpase"/>
    <property type="match status" value="1"/>
</dbReference>
<feature type="transmembrane region" description="Helical" evidence="8">
    <location>
        <begin position="739"/>
        <end position="760"/>
    </location>
</feature>
<feature type="transmembrane region" description="Helical" evidence="8">
    <location>
        <begin position="799"/>
        <end position="823"/>
    </location>
</feature>
<evidence type="ECO:0000313" key="10">
    <source>
        <dbReference type="EMBL" id="PIU46534.1"/>
    </source>
</evidence>
<dbReference type="PRINTS" id="PR00120">
    <property type="entry name" value="HATPASE"/>
</dbReference>
<evidence type="ECO:0000256" key="3">
    <source>
        <dbReference type="ARBA" id="ARBA00022741"/>
    </source>
</evidence>
<gene>
    <name evidence="10" type="ORF">COS93_02255</name>
</gene>
<dbReference type="GO" id="GO:0016020">
    <property type="term" value="C:membrane"/>
    <property type="evidence" value="ECO:0007669"/>
    <property type="project" value="UniProtKB-SubCell"/>
</dbReference>
<dbReference type="AlphaFoldDB" id="A0A2M6Z291"/>
<dbReference type="Gene3D" id="3.40.50.1000">
    <property type="entry name" value="HAD superfamily/HAD-like"/>
    <property type="match status" value="1"/>
</dbReference>
<dbReference type="InterPro" id="IPR023298">
    <property type="entry name" value="ATPase_P-typ_TM_dom_sf"/>
</dbReference>
<dbReference type="InterPro" id="IPR008250">
    <property type="entry name" value="ATPase_P-typ_transduc_dom_A_sf"/>
</dbReference>
<comment type="subcellular location">
    <subcellularLocation>
        <location evidence="1">Membrane</location>
        <topology evidence="1">Multi-pass membrane protein</topology>
    </subcellularLocation>
</comment>
<feature type="transmembrane region" description="Helical" evidence="8">
    <location>
        <begin position="772"/>
        <end position="793"/>
    </location>
</feature>
<dbReference type="PANTHER" id="PTHR42861">
    <property type="entry name" value="CALCIUM-TRANSPORTING ATPASE"/>
    <property type="match status" value="1"/>
</dbReference>
<dbReference type="InterPro" id="IPR006068">
    <property type="entry name" value="ATPase_P-typ_cation-transptr_C"/>
</dbReference>
<dbReference type="InterPro" id="IPR001757">
    <property type="entry name" value="P_typ_ATPase"/>
</dbReference>
<dbReference type="GO" id="GO:0005524">
    <property type="term" value="F:ATP binding"/>
    <property type="evidence" value="ECO:0007669"/>
    <property type="project" value="UniProtKB-KW"/>
</dbReference>
<reference evidence="11" key="1">
    <citation type="submission" date="2017-09" db="EMBL/GenBank/DDBJ databases">
        <title>Depth-based differentiation of microbial function through sediment-hosted aquifers and enrichment of novel symbionts in the deep terrestrial subsurface.</title>
        <authorList>
            <person name="Probst A.J."/>
            <person name="Ladd B."/>
            <person name="Jarett J.K."/>
            <person name="Geller-Mcgrath D.E."/>
            <person name="Sieber C.M.K."/>
            <person name="Emerson J.B."/>
            <person name="Anantharaman K."/>
            <person name="Thomas B.C."/>
            <person name="Malmstrom R."/>
            <person name="Stieglmeier M."/>
            <person name="Klingl A."/>
            <person name="Woyke T."/>
            <person name="Ryan C.M."/>
            <person name="Banfield J.F."/>
        </authorList>
    </citation>
    <scope>NUCLEOTIDE SEQUENCE [LARGE SCALE GENOMIC DNA]</scope>
</reference>
<keyword evidence="3" id="KW-0547">Nucleotide-binding</keyword>
<feature type="transmembrane region" description="Helical" evidence="8">
    <location>
        <begin position="269"/>
        <end position="296"/>
    </location>
</feature>
<keyword evidence="2 8" id="KW-0812">Transmembrane</keyword>
<dbReference type="InterPro" id="IPR004014">
    <property type="entry name" value="ATPase_P-typ_cation-transptr_N"/>
</dbReference>
<dbReference type="SFLD" id="SFLDS00003">
    <property type="entry name" value="Haloacid_Dehalogenase"/>
    <property type="match status" value="1"/>
</dbReference>
<evidence type="ECO:0000256" key="4">
    <source>
        <dbReference type="ARBA" id="ARBA00022840"/>
    </source>
</evidence>
<dbReference type="Gene3D" id="1.20.1110.10">
    <property type="entry name" value="Calcium-transporting ATPase, transmembrane domain"/>
    <property type="match status" value="1"/>
</dbReference>
<dbReference type="Pfam" id="PF00689">
    <property type="entry name" value="Cation_ATPase_C"/>
    <property type="match status" value="1"/>
</dbReference>
<dbReference type="Gene3D" id="3.40.1110.10">
    <property type="entry name" value="Calcium-transporting ATPase, cytoplasmic domain N"/>
    <property type="match status" value="1"/>
</dbReference>
<keyword evidence="6 8" id="KW-1133">Transmembrane helix</keyword>
<evidence type="ECO:0000256" key="8">
    <source>
        <dbReference type="SAM" id="Phobius"/>
    </source>
</evidence>
<keyword evidence="4" id="KW-0067">ATP-binding</keyword>
<dbReference type="SUPFAM" id="SSF56784">
    <property type="entry name" value="HAD-like"/>
    <property type="match status" value="1"/>
</dbReference>
<organism evidence="10 11">
    <name type="scientific">bacterium (Candidatus Gribaldobacteria) CG07_land_8_20_14_0_80_33_18</name>
    <dbReference type="NCBI Taxonomy" id="2014272"/>
    <lineage>
        <taxon>Bacteria</taxon>
        <taxon>Candidatus Gribaldobacteria</taxon>
    </lineage>
</organism>
<dbReference type="SUPFAM" id="SSF81653">
    <property type="entry name" value="Calcium ATPase, transduction domain A"/>
    <property type="match status" value="1"/>
</dbReference>
<dbReference type="InterPro" id="IPR044492">
    <property type="entry name" value="P_typ_ATPase_HD_dom"/>
</dbReference>
<evidence type="ECO:0000256" key="5">
    <source>
        <dbReference type="ARBA" id="ARBA00022967"/>
    </source>
</evidence>
<dbReference type="PRINTS" id="PR00119">
    <property type="entry name" value="CATATPASE"/>
</dbReference>
<dbReference type="NCBIfam" id="TIGR01494">
    <property type="entry name" value="ATPase_P-type"/>
    <property type="match status" value="2"/>
</dbReference>
<dbReference type="InterPro" id="IPR059000">
    <property type="entry name" value="ATPase_P-type_domA"/>
</dbReference>
<evidence type="ECO:0000259" key="9">
    <source>
        <dbReference type="SMART" id="SM00831"/>
    </source>
</evidence>
<sequence>MNFSKYTIKETAQVLEELKTTEEGLLEEEAIKRQREYGLNEVKTKEVSWFDILLRQFKSPFFYLLFFAAIIAFLISEKINALLILSFVFINIFLGFFQEYRAGKAASLLKKYIPLKTRVLREGREKTIEKKFLVPGDVVLLEAGNIVSADLRLIKVENFLADESVLSGESISVPKITQPLLKEAKEVFEAKNIIFAGTSIISGEAEGIVISTGKNTVLGAITKLVSGIKRESLYEKNLLHFSQIILRIVIVTIICVFLANLLIRRGTNFFDFLIFSIALVVSIIPEALPLVVTFAFSQGALKLAKEKVVVKRLSAIEDLGNIEILCTDKTGTLTENKLKLEKVFAQDKEKCLLYALLSSPYLKEEIDSSLNPFDSALYKNASFEIRQSLENFKVISEILFDPFRLRNSTLLEDKKGKKILIVKGAPEIILQLSSQFENNLKKEEIIEGVRKEGREGKRILAIAFKKLNQSSYSPGEEKDLTFLGYFSFSDPLKGTAKTAIKEVEKLGLKIKILTGDSKELAGAVAKQLGLIDNPEKVILGEELDSLSKEDLEKTCEEFSVFARISPQTKYKIIETLQKKYEVGFLGEGINDAPALKLVNVAIAVREAADVSREVSDIILLKKDLKVIINGIKKGRIIFSNINKYIKCTLSSNFGNFYSIALISLIIPFLPMLPVQILLVNLLSDFPLITVATDTVDVEELKKPKFYQLNKVILLIIFLALVSTIFDFIFFGIFHKVQPSLLQTLWFIESILTEIFLIFSIRTRHLFIKTKFPSFPLIIFSLLTIFITVILPFTNLGKEFFNFITPSLSSLLIVILLVFSYFIVSEIVKLSYFKNNKLAFQA</sequence>
<dbReference type="PROSITE" id="PS00154">
    <property type="entry name" value="ATPASE_E1_E2"/>
    <property type="match status" value="1"/>
</dbReference>
<evidence type="ECO:0000256" key="1">
    <source>
        <dbReference type="ARBA" id="ARBA00004141"/>
    </source>
</evidence>
<keyword evidence="7 8" id="KW-0472">Membrane</keyword>
<dbReference type="EMBL" id="PEWP01000045">
    <property type="protein sequence ID" value="PIU46534.1"/>
    <property type="molecule type" value="Genomic_DNA"/>
</dbReference>
<dbReference type="Pfam" id="PF00702">
    <property type="entry name" value="Hydrolase"/>
    <property type="match status" value="1"/>
</dbReference>
<dbReference type="Gene3D" id="2.70.150.10">
    <property type="entry name" value="Calcium-transporting ATPase, cytoplasmic transduction domain A"/>
    <property type="match status" value="1"/>
</dbReference>
<dbReference type="Pfam" id="PF00122">
    <property type="entry name" value="E1-E2_ATPase"/>
    <property type="match status" value="1"/>
</dbReference>
<evidence type="ECO:0000313" key="11">
    <source>
        <dbReference type="Proteomes" id="UP000228777"/>
    </source>
</evidence>
<feature type="transmembrane region" description="Helical" evidence="8">
    <location>
        <begin position="244"/>
        <end position="263"/>
    </location>
</feature>
<protein>
    <submittedName>
        <fullName evidence="10">Cation-transporting ATPase</fullName>
    </submittedName>
</protein>
<feature type="transmembrane region" description="Helical" evidence="8">
    <location>
        <begin position="711"/>
        <end position="733"/>
    </location>
</feature>
<comment type="caution">
    <text evidence="10">The sequence shown here is derived from an EMBL/GenBank/DDBJ whole genome shotgun (WGS) entry which is preliminary data.</text>
</comment>
<proteinExistence type="predicted"/>
<dbReference type="InterPro" id="IPR023214">
    <property type="entry name" value="HAD_sf"/>
</dbReference>
<evidence type="ECO:0000256" key="2">
    <source>
        <dbReference type="ARBA" id="ARBA00022692"/>
    </source>
</evidence>
<keyword evidence="5" id="KW-1278">Translocase</keyword>
<dbReference type="InterPro" id="IPR018303">
    <property type="entry name" value="ATPase_P-typ_P_site"/>
</dbReference>
<evidence type="ECO:0000256" key="7">
    <source>
        <dbReference type="ARBA" id="ARBA00023136"/>
    </source>
</evidence>
<evidence type="ECO:0000256" key="6">
    <source>
        <dbReference type="ARBA" id="ARBA00022989"/>
    </source>
</evidence>
<feature type="transmembrane region" description="Helical" evidence="8">
    <location>
        <begin position="82"/>
        <end position="100"/>
    </location>
</feature>
<dbReference type="InterPro" id="IPR036412">
    <property type="entry name" value="HAD-like_sf"/>
</dbReference>
<dbReference type="Proteomes" id="UP000228777">
    <property type="component" value="Unassembled WGS sequence"/>
</dbReference>
<dbReference type="GO" id="GO:0016887">
    <property type="term" value="F:ATP hydrolysis activity"/>
    <property type="evidence" value="ECO:0007669"/>
    <property type="project" value="InterPro"/>
</dbReference>
<feature type="domain" description="Cation-transporting P-type ATPase N-terminal" evidence="9">
    <location>
        <begin position="5"/>
        <end position="77"/>
    </location>
</feature>